<dbReference type="Pfam" id="PF00196">
    <property type="entry name" value="GerE"/>
    <property type="match status" value="1"/>
</dbReference>
<dbReference type="CDD" id="cd06170">
    <property type="entry name" value="LuxR_C_like"/>
    <property type="match status" value="1"/>
</dbReference>
<protein>
    <submittedName>
        <fullName evidence="6">Regulatory LuxR family protein</fullName>
    </submittedName>
</protein>
<comment type="caution">
    <text evidence="6">The sequence shown here is derived from an EMBL/GenBank/DDBJ whole genome shotgun (WGS) entry which is preliminary data.</text>
</comment>
<keyword evidence="3" id="KW-0010">Activator</keyword>
<keyword evidence="4" id="KW-0804">Transcription</keyword>
<dbReference type="SMART" id="SM00421">
    <property type="entry name" value="HTH_LUXR"/>
    <property type="match status" value="1"/>
</dbReference>
<sequence>MQNSAYGFGDELDSIMDSEYYMNGTNGAFLDYHDNDIREVSFHISSNNGYFVQGISSSLYKLSQQQGHINFEYTLSDGSARSALLITEMIREKKHRSLMVVIASTALLNILSLSIEHRYRDRVIFIATNDCRIELLTQIADSPNTTWAKREKYFPKGTLSALSNRERRICYYLFRGYTPKMIGTILGINVKTVSSHRVSVMKKIGCANKIGLFKTLQVYYGASVEG</sequence>
<name>A0A542BK19_SERFO</name>
<keyword evidence="1" id="KW-0805">Transcription regulation</keyword>
<dbReference type="EMBL" id="VISQ01000001">
    <property type="protein sequence ID" value="TVZ68570.1"/>
    <property type="molecule type" value="Genomic_DNA"/>
</dbReference>
<reference evidence="6" key="1">
    <citation type="submission" date="2019-06" db="EMBL/GenBank/DDBJ databases">
        <authorList>
            <person name="Deangelis K."/>
            <person name="Huntemann M."/>
            <person name="Clum A."/>
            <person name="Pillay M."/>
            <person name="Palaniappan K."/>
            <person name="Varghese N."/>
            <person name="Mikhailova N."/>
            <person name="Stamatis D."/>
            <person name="Reddy T."/>
            <person name="Daum C."/>
            <person name="Shapiro N."/>
            <person name="Ivanova N."/>
            <person name="Kyrpides N."/>
            <person name="Woyke T."/>
        </authorList>
    </citation>
    <scope>NUCLEOTIDE SEQUENCE [LARGE SCALE GENOMIC DNA]</scope>
    <source>
        <strain evidence="6">128R</strain>
    </source>
</reference>
<dbReference type="InterPro" id="IPR000792">
    <property type="entry name" value="Tscrpt_reg_LuxR_C"/>
</dbReference>
<dbReference type="GO" id="GO:0006355">
    <property type="term" value="P:regulation of DNA-templated transcription"/>
    <property type="evidence" value="ECO:0007669"/>
    <property type="project" value="InterPro"/>
</dbReference>
<reference evidence="6" key="2">
    <citation type="submission" date="2019-08" db="EMBL/GenBank/DDBJ databases">
        <title>Investigation of anaerobic lignin degradation for improved lignocellulosic biofuels.</title>
        <authorList>
            <person name="Deangelis K.PhD."/>
        </authorList>
    </citation>
    <scope>NUCLEOTIDE SEQUENCE [LARGE SCALE GENOMIC DNA]</scope>
    <source>
        <strain evidence="6">128R</strain>
    </source>
</reference>
<dbReference type="GO" id="GO:0003677">
    <property type="term" value="F:DNA binding"/>
    <property type="evidence" value="ECO:0007669"/>
    <property type="project" value="UniProtKB-KW"/>
</dbReference>
<evidence type="ECO:0000259" key="5">
    <source>
        <dbReference type="PROSITE" id="PS50043"/>
    </source>
</evidence>
<dbReference type="InterPro" id="IPR036388">
    <property type="entry name" value="WH-like_DNA-bd_sf"/>
</dbReference>
<dbReference type="InterPro" id="IPR016032">
    <property type="entry name" value="Sig_transdc_resp-reg_C-effctor"/>
</dbReference>
<dbReference type="AlphaFoldDB" id="A0A542BK19"/>
<dbReference type="PROSITE" id="PS50043">
    <property type="entry name" value="HTH_LUXR_2"/>
    <property type="match status" value="1"/>
</dbReference>
<dbReference type="PANTHER" id="PTHR44688">
    <property type="entry name" value="DNA-BINDING TRANSCRIPTIONAL ACTIVATOR DEVR_DOSR"/>
    <property type="match status" value="1"/>
</dbReference>
<dbReference type="Gene3D" id="1.10.10.10">
    <property type="entry name" value="Winged helix-like DNA-binding domain superfamily/Winged helix DNA-binding domain"/>
    <property type="match status" value="1"/>
</dbReference>
<organism evidence="6">
    <name type="scientific">Serratia fonticola</name>
    <dbReference type="NCBI Taxonomy" id="47917"/>
    <lineage>
        <taxon>Bacteria</taxon>
        <taxon>Pseudomonadati</taxon>
        <taxon>Pseudomonadota</taxon>
        <taxon>Gammaproteobacteria</taxon>
        <taxon>Enterobacterales</taxon>
        <taxon>Yersiniaceae</taxon>
        <taxon>Serratia</taxon>
    </lineage>
</organism>
<keyword evidence="2" id="KW-0238">DNA-binding</keyword>
<evidence type="ECO:0000256" key="3">
    <source>
        <dbReference type="ARBA" id="ARBA00023159"/>
    </source>
</evidence>
<dbReference type="PRINTS" id="PR00038">
    <property type="entry name" value="HTHLUXR"/>
</dbReference>
<evidence type="ECO:0000256" key="1">
    <source>
        <dbReference type="ARBA" id="ARBA00023015"/>
    </source>
</evidence>
<proteinExistence type="predicted"/>
<evidence type="ECO:0000256" key="4">
    <source>
        <dbReference type="ARBA" id="ARBA00023163"/>
    </source>
</evidence>
<evidence type="ECO:0000313" key="6">
    <source>
        <dbReference type="EMBL" id="TVZ68570.1"/>
    </source>
</evidence>
<gene>
    <name evidence="6" type="ORF">FHU10_1022</name>
</gene>
<accession>A0A542BK19</accession>
<dbReference type="SUPFAM" id="SSF46894">
    <property type="entry name" value="C-terminal effector domain of the bipartite response regulators"/>
    <property type="match status" value="1"/>
</dbReference>
<feature type="domain" description="HTH luxR-type" evidence="5">
    <location>
        <begin position="155"/>
        <end position="220"/>
    </location>
</feature>
<evidence type="ECO:0000256" key="2">
    <source>
        <dbReference type="ARBA" id="ARBA00023125"/>
    </source>
</evidence>
<dbReference type="PANTHER" id="PTHR44688:SF16">
    <property type="entry name" value="DNA-BINDING TRANSCRIPTIONAL ACTIVATOR DEVR_DOSR"/>
    <property type="match status" value="1"/>
</dbReference>